<reference evidence="1 2" key="1">
    <citation type="submission" date="2019-07" db="EMBL/GenBank/DDBJ databases">
        <title>Whole genome shotgun sequence of Streptococcus oligofermentans NBRC 106105.</title>
        <authorList>
            <person name="Hosoyama A."/>
            <person name="Uohara A."/>
            <person name="Ohji S."/>
            <person name="Ichikawa N."/>
        </authorList>
    </citation>
    <scope>NUCLEOTIDE SEQUENCE [LARGE SCALE GENOMIC DNA]</scope>
    <source>
        <strain evidence="1 2">NBRC 106105</strain>
    </source>
</reference>
<gene>
    <name evidence="1" type="ORF">SOL01_03730</name>
</gene>
<dbReference type="EMBL" id="BJYQ01000023">
    <property type="protein sequence ID" value="GEN96499.1"/>
    <property type="molecule type" value="Genomic_DNA"/>
</dbReference>
<sequence length="989" mass="116314">MIFDLISKSDITNKRKVDLVNYELKNVFGEDFEKRRLDFEKGYFKNLLPYSLINQTLESLASLNAIFITSNYDYEIENHARRLKNTVITINDLNEFKNSKKGKLKLGDVLHIHGTPDCDVKYFVSSSADYSKVYLRDRNNFDGLVSWFEEAKPTVLFIGAGLEEDEILSLLREGSHNYALMKSEHTGNPKVDEHYKKIAEDFFNSENHTQIIWYGNEFSDLPNFIKKLVSSIDKKLGTHEFYKEWNNLLNPSLKQEDYNKSLDSICGDFKYLNSLLDKVIENNNDTLNELLLSGVLQGETIKAIESSSFSIFWKFIVKNIEKLSNNDWKSIYDIISKGNQSCFINDLYIIYKKAKEEKIFDSKQLNELRRIIAKDSNVINSSFNQDKTLLGYWFVDTFVQQNSYLYIEDESKITINLVPECIERLTEIFNASSIFRYYTLKEILEHNNIELLYKLIKSKKLLVEGKEFLEGVPEKLLSTRLVQRLLVQIDNEDGLNLKLVTKLINNIDFSDIHFGEELNAFIHKHKRIIITENLEIPEEPYRNWISSMEGGFVSQFSFLTQENLVEYDGPKLLKVLVNAKNEQKGSSFLEEKTISETEDFLISVLKESNELSRKVSNLLENHIEDLYLKYKRLYVEIITTSEMEAELRNFVREKYLEKFNCESFDESDRKFFKYYITQQNDEELIFEKLLSIDVNKLSALRDDNEQLDMFHYINSEMGLYLQCLISLFDNHSNYKPGIIQKIDSIEDPEYKELSQGILLNEYDPKTINVTYHTFLGFSYSHKVIYAKVANIFKGVVENILKENIKDNQILDRVYLVALESVDPTIDSFSLSKNNFSQMINIIFTSEYEFRYSKQWLQELFKHDSTANYLETISNLFYRDNLNKDRLALFIKEFNDFISKYKYKLSLRMISYILKQEDSKKFDLIKNYFFVLLENDKLENDLFYLETIKNILPLLSLEERINVLQNIQKQKNCPPPEIEELQRIVNDLNS</sequence>
<protein>
    <submittedName>
        <fullName evidence="1">Uncharacterized protein</fullName>
    </submittedName>
</protein>
<evidence type="ECO:0000313" key="1">
    <source>
        <dbReference type="EMBL" id="GEN96499.1"/>
    </source>
</evidence>
<dbReference type="Proteomes" id="UP000321868">
    <property type="component" value="Unassembled WGS sequence"/>
</dbReference>
<proteinExistence type="predicted"/>
<name>A0A512AA00_STRCR</name>
<dbReference type="Pfam" id="PF13289">
    <property type="entry name" value="SIR2_2"/>
    <property type="match status" value="1"/>
</dbReference>
<dbReference type="AlphaFoldDB" id="A0A512AA00"/>
<accession>A0A512AA00</accession>
<comment type="caution">
    <text evidence="1">The sequence shown here is derived from an EMBL/GenBank/DDBJ whole genome shotgun (WGS) entry which is preliminary data.</text>
</comment>
<evidence type="ECO:0000313" key="2">
    <source>
        <dbReference type="Proteomes" id="UP000321868"/>
    </source>
</evidence>
<organism evidence="1 2">
    <name type="scientific">Streptococcus cristatus</name>
    <dbReference type="NCBI Taxonomy" id="45634"/>
    <lineage>
        <taxon>Bacteria</taxon>
        <taxon>Bacillati</taxon>
        <taxon>Bacillota</taxon>
        <taxon>Bacilli</taxon>
        <taxon>Lactobacillales</taxon>
        <taxon>Streptococcaceae</taxon>
        <taxon>Streptococcus</taxon>
    </lineage>
</organism>